<feature type="compositionally biased region" description="Low complexity" evidence="8">
    <location>
        <begin position="13"/>
        <end position="29"/>
    </location>
</feature>
<evidence type="ECO:0000313" key="10">
    <source>
        <dbReference type="Proteomes" id="UP001085076"/>
    </source>
</evidence>
<dbReference type="GO" id="GO:0016192">
    <property type="term" value="P:vesicle-mediated transport"/>
    <property type="evidence" value="ECO:0007669"/>
    <property type="project" value="TreeGrafter"/>
</dbReference>
<dbReference type="InterPro" id="IPR004895">
    <property type="entry name" value="Prenylated_rab_accept_PRA1"/>
</dbReference>
<comment type="subcellular location">
    <subcellularLocation>
        <location evidence="2 7">Membrane</location>
        <topology evidence="2 7">Multi-pass membrane protein</topology>
    </subcellularLocation>
</comment>
<feature type="region of interest" description="Disordered" evidence="8">
    <location>
        <begin position="1"/>
        <end position="29"/>
    </location>
</feature>
<dbReference type="Proteomes" id="UP001085076">
    <property type="component" value="Unassembled WGS sequence"/>
</dbReference>
<dbReference type="AlphaFoldDB" id="A0A9D5BST9"/>
<comment type="function">
    <text evidence="1 7">May be involved in both secretory and endocytic intracellular trafficking in the endosomal/prevacuolar compartments.</text>
</comment>
<evidence type="ECO:0000256" key="2">
    <source>
        <dbReference type="ARBA" id="ARBA00004141"/>
    </source>
</evidence>
<keyword evidence="10" id="KW-1185">Reference proteome</keyword>
<evidence type="ECO:0000256" key="5">
    <source>
        <dbReference type="ARBA" id="ARBA00022989"/>
    </source>
</evidence>
<protein>
    <recommendedName>
        <fullName evidence="7">PRA1 family protein</fullName>
    </recommendedName>
</protein>
<feature type="transmembrane region" description="Helical" evidence="7">
    <location>
        <begin position="143"/>
        <end position="174"/>
    </location>
</feature>
<dbReference type="OrthoDB" id="63113at2759"/>
<reference evidence="9 10" key="1">
    <citation type="journal article" date="2022" name="Hortic Res">
        <title>The genome of Dioscorea zingiberensis sheds light on the biosynthesis, origin and evolution of the medicinally important diosgenin saponins.</title>
        <authorList>
            <person name="Li Y."/>
            <person name="Tan C."/>
            <person name="Li Z."/>
            <person name="Guo J."/>
            <person name="Li S."/>
            <person name="Chen X."/>
            <person name="Wang C."/>
            <person name="Dai X."/>
            <person name="Yang H."/>
            <person name="Song W."/>
            <person name="Hou L."/>
            <person name="Xu J."/>
            <person name="Tong Z."/>
            <person name="Xu A."/>
            <person name="Yuan X."/>
            <person name="Wang W."/>
            <person name="Yang Q."/>
            <person name="Chen L."/>
            <person name="Sun Z."/>
            <person name="Wang K."/>
            <person name="Pan B."/>
            <person name="Chen J."/>
            <person name="Bao Y."/>
            <person name="Liu F."/>
            <person name="Qi X."/>
            <person name="Gang D.R."/>
            <person name="Wen J."/>
            <person name="Li J."/>
        </authorList>
    </citation>
    <scope>NUCLEOTIDE SEQUENCE [LARGE SCALE GENOMIC DNA]</scope>
    <source>
        <strain evidence="9">Dzin_1.0</strain>
    </source>
</reference>
<keyword evidence="6 7" id="KW-0472">Membrane</keyword>
<feature type="compositionally biased region" description="Pro residues" evidence="8">
    <location>
        <begin position="1"/>
        <end position="12"/>
    </location>
</feature>
<dbReference type="PANTHER" id="PTHR19317:SF0">
    <property type="entry name" value="PRENYLATED RAB ACCEPTOR PROTEIN 1"/>
    <property type="match status" value="1"/>
</dbReference>
<dbReference type="GO" id="GO:0016020">
    <property type="term" value="C:membrane"/>
    <property type="evidence" value="ECO:0007669"/>
    <property type="project" value="UniProtKB-SubCell"/>
</dbReference>
<evidence type="ECO:0000256" key="3">
    <source>
        <dbReference type="ARBA" id="ARBA00006483"/>
    </source>
</evidence>
<sequence>MASAPPPAPAPASGPAVIPMTTNSSPTPATTPAFRQFITGVTDSFRRVLAQGRPWSEVLDRSAFSRPDSLSDATSRLRKNLPYFRANYAALLAAALALSLLSHPGSLLVLLFLLAGWCFLYLLRPSDQPLVLLGRTFSDRETFGGLVLFTIVVVVLTSVASIIISAVMVGAAIICAHGAFRMPEDLFLDDQEPGGAATGFLSFLGGSTSPAPAVAVRV</sequence>
<name>A0A9D5BST9_9LILI</name>
<evidence type="ECO:0000256" key="7">
    <source>
        <dbReference type="RuleBase" id="RU363107"/>
    </source>
</evidence>
<organism evidence="9 10">
    <name type="scientific">Dioscorea zingiberensis</name>
    <dbReference type="NCBI Taxonomy" id="325984"/>
    <lineage>
        <taxon>Eukaryota</taxon>
        <taxon>Viridiplantae</taxon>
        <taxon>Streptophyta</taxon>
        <taxon>Embryophyta</taxon>
        <taxon>Tracheophyta</taxon>
        <taxon>Spermatophyta</taxon>
        <taxon>Magnoliopsida</taxon>
        <taxon>Liliopsida</taxon>
        <taxon>Dioscoreales</taxon>
        <taxon>Dioscoreaceae</taxon>
        <taxon>Dioscorea</taxon>
    </lineage>
</organism>
<proteinExistence type="inferred from homology"/>
<evidence type="ECO:0000256" key="6">
    <source>
        <dbReference type="ARBA" id="ARBA00023136"/>
    </source>
</evidence>
<keyword evidence="7" id="KW-0813">Transport</keyword>
<comment type="caution">
    <text evidence="9">The sequence shown here is derived from an EMBL/GenBank/DDBJ whole genome shotgun (WGS) entry which is preliminary data.</text>
</comment>
<dbReference type="EMBL" id="JAGGNH010000119">
    <property type="protein sequence ID" value="KAJ0960051.1"/>
    <property type="molecule type" value="Genomic_DNA"/>
</dbReference>
<dbReference type="PANTHER" id="PTHR19317">
    <property type="entry name" value="PRENYLATED RAB ACCEPTOR 1-RELATED"/>
    <property type="match status" value="1"/>
</dbReference>
<evidence type="ECO:0000313" key="9">
    <source>
        <dbReference type="EMBL" id="KAJ0960051.1"/>
    </source>
</evidence>
<accession>A0A9D5BST9</accession>
<evidence type="ECO:0000256" key="1">
    <source>
        <dbReference type="ARBA" id="ARBA00002501"/>
    </source>
</evidence>
<evidence type="ECO:0000256" key="8">
    <source>
        <dbReference type="SAM" id="MobiDB-lite"/>
    </source>
</evidence>
<dbReference type="GO" id="GO:0005794">
    <property type="term" value="C:Golgi apparatus"/>
    <property type="evidence" value="ECO:0007669"/>
    <property type="project" value="TreeGrafter"/>
</dbReference>
<keyword evidence="5 7" id="KW-1133">Transmembrane helix</keyword>
<gene>
    <name evidence="9" type="ORF">J5N97_000166</name>
</gene>
<evidence type="ECO:0000256" key="4">
    <source>
        <dbReference type="ARBA" id="ARBA00022692"/>
    </source>
</evidence>
<dbReference type="Pfam" id="PF03208">
    <property type="entry name" value="PRA1"/>
    <property type="match status" value="1"/>
</dbReference>
<comment type="similarity">
    <text evidence="3 7">Belongs to the PRA1 family.</text>
</comment>
<keyword evidence="4 7" id="KW-0812">Transmembrane</keyword>
<dbReference type="GO" id="GO:0005783">
    <property type="term" value="C:endoplasmic reticulum"/>
    <property type="evidence" value="ECO:0007669"/>
    <property type="project" value="UniProtKB-ARBA"/>
</dbReference>
<feature type="transmembrane region" description="Helical" evidence="7">
    <location>
        <begin position="107"/>
        <end position="123"/>
    </location>
</feature>